<evidence type="ECO:0000313" key="4">
    <source>
        <dbReference type="Proteomes" id="UP000324517"/>
    </source>
</evidence>
<evidence type="ECO:0000259" key="2">
    <source>
        <dbReference type="PROSITE" id="PS51704"/>
    </source>
</evidence>
<keyword evidence="1" id="KW-1133">Transmembrane helix</keyword>
<dbReference type="SUPFAM" id="SSF51695">
    <property type="entry name" value="PLC-like phosphodiesterases"/>
    <property type="match status" value="1"/>
</dbReference>
<dbReference type="PROSITE" id="PS51704">
    <property type="entry name" value="GP_PDE"/>
    <property type="match status" value="1"/>
</dbReference>
<dbReference type="EMBL" id="VTET01000007">
    <property type="protein sequence ID" value="TYS71225.1"/>
    <property type="molecule type" value="Genomic_DNA"/>
</dbReference>
<evidence type="ECO:0000256" key="1">
    <source>
        <dbReference type="SAM" id="Phobius"/>
    </source>
</evidence>
<protein>
    <submittedName>
        <fullName evidence="3">Glycerophosphodiester phosphodiesterase</fullName>
    </submittedName>
</protein>
<keyword evidence="1" id="KW-0472">Membrane</keyword>
<feature type="domain" description="GP-PDE" evidence="2">
    <location>
        <begin position="60"/>
        <end position="322"/>
    </location>
</feature>
<dbReference type="Gene3D" id="3.20.20.190">
    <property type="entry name" value="Phosphatidylinositol (PI) phosphodiesterase"/>
    <property type="match status" value="1"/>
</dbReference>
<dbReference type="AlphaFoldDB" id="A0A5D4T7I8"/>
<dbReference type="PANTHER" id="PTHR43805">
    <property type="entry name" value="GLYCEROPHOSPHORYL DIESTER PHOSPHODIESTERASE"/>
    <property type="match status" value="1"/>
</dbReference>
<dbReference type="CDD" id="cd08613">
    <property type="entry name" value="GDPD_GDE4_like_1"/>
    <property type="match status" value="1"/>
</dbReference>
<sequence>MNKIKKALKYFGIGMVLLVGFMFMNNTSLFMDKGNSEPKLLSHRGVHQTFSMDGIKWDSCTAEKIYEPEHSYIENTISSMEEAFRLGADVVELDVHPTTDGEFAVFHDWTLECRTDGEGVTREHTMEDLRQLDVGYGYTADNGKTYPLRGKGIGLIPTLGEVLEQFPDKELLIHIKSDDPEEGVLLADYLKSNPQRNMESLAVYGGDQPISSFKEKMPDVRVMSKGTIKSCLIPYIAIGWTGYVPKACEETQLHIPEKIGPFIWGWSGKFQERMDKVDTRVIIVAGDGGYSEGFDSEEDMERVPDNFSGYIWTNRIEVVSKK</sequence>
<dbReference type="PANTHER" id="PTHR43805:SF1">
    <property type="entry name" value="GP-PDE DOMAIN-CONTAINING PROTEIN"/>
    <property type="match status" value="1"/>
</dbReference>
<organism evidence="3 4">
    <name type="scientific">Sutcliffiella horikoshii</name>
    <dbReference type="NCBI Taxonomy" id="79883"/>
    <lineage>
        <taxon>Bacteria</taxon>
        <taxon>Bacillati</taxon>
        <taxon>Bacillota</taxon>
        <taxon>Bacilli</taxon>
        <taxon>Bacillales</taxon>
        <taxon>Bacillaceae</taxon>
        <taxon>Sutcliffiella</taxon>
    </lineage>
</organism>
<dbReference type="Pfam" id="PF03009">
    <property type="entry name" value="GDPD"/>
    <property type="match status" value="1"/>
</dbReference>
<keyword evidence="1" id="KW-0812">Transmembrane</keyword>
<dbReference type="GO" id="GO:0006629">
    <property type="term" value="P:lipid metabolic process"/>
    <property type="evidence" value="ECO:0007669"/>
    <property type="project" value="InterPro"/>
</dbReference>
<accession>A0A5D4T7I8</accession>
<dbReference type="GO" id="GO:0008081">
    <property type="term" value="F:phosphoric diester hydrolase activity"/>
    <property type="evidence" value="ECO:0007669"/>
    <property type="project" value="InterPro"/>
</dbReference>
<dbReference type="OrthoDB" id="384721at2"/>
<reference evidence="3 4" key="1">
    <citation type="submission" date="2019-08" db="EMBL/GenBank/DDBJ databases">
        <title>Bacillus genomes from the desert of Cuatro Cienegas, Coahuila.</title>
        <authorList>
            <person name="Olmedo-Alvarez G."/>
        </authorList>
    </citation>
    <scope>NUCLEOTIDE SEQUENCE [LARGE SCALE GENOMIC DNA]</scope>
    <source>
        <strain evidence="3 4">CH98b_3T</strain>
    </source>
</reference>
<name>A0A5D4T7I8_9BACI</name>
<dbReference type="InterPro" id="IPR017946">
    <property type="entry name" value="PLC-like_Pdiesterase_TIM-brl"/>
</dbReference>
<dbReference type="RefSeq" id="WP_148979805.1">
    <property type="nucleotide sequence ID" value="NZ_JBNILM010000005.1"/>
</dbReference>
<proteinExistence type="predicted"/>
<gene>
    <name evidence="3" type="ORF">FZC75_14450</name>
</gene>
<feature type="transmembrane region" description="Helical" evidence="1">
    <location>
        <begin position="7"/>
        <end position="24"/>
    </location>
</feature>
<comment type="caution">
    <text evidence="3">The sequence shown here is derived from an EMBL/GenBank/DDBJ whole genome shotgun (WGS) entry which is preliminary data.</text>
</comment>
<dbReference type="Proteomes" id="UP000324517">
    <property type="component" value="Unassembled WGS sequence"/>
</dbReference>
<evidence type="ECO:0000313" key="3">
    <source>
        <dbReference type="EMBL" id="TYS71225.1"/>
    </source>
</evidence>
<dbReference type="InterPro" id="IPR030395">
    <property type="entry name" value="GP_PDE_dom"/>
</dbReference>